<evidence type="ECO:0000313" key="3">
    <source>
        <dbReference type="EMBL" id="PSU94358.1"/>
    </source>
</evidence>
<organism evidence="3 4">
    <name type="scientific">Photobacterium kishitanii</name>
    <dbReference type="NCBI Taxonomy" id="318456"/>
    <lineage>
        <taxon>Bacteria</taxon>
        <taxon>Pseudomonadati</taxon>
        <taxon>Pseudomonadota</taxon>
        <taxon>Gammaproteobacteria</taxon>
        <taxon>Vibrionales</taxon>
        <taxon>Vibrionaceae</taxon>
        <taxon>Photobacterium</taxon>
    </lineage>
</organism>
<comment type="caution">
    <text evidence="3">The sequence shown here is derived from an EMBL/GenBank/DDBJ whole genome shotgun (WGS) entry which is preliminary data.</text>
</comment>
<proteinExistence type="predicted"/>
<feature type="compositionally biased region" description="Low complexity" evidence="1">
    <location>
        <begin position="92"/>
        <end position="103"/>
    </location>
</feature>
<reference evidence="3 4" key="1">
    <citation type="submission" date="2018-01" db="EMBL/GenBank/DDBJ databases">
        <title>Whole genome sequencing of Histamine producing bacteria.</title>
        <authorList>
            <person name="Butler K."/>
        </authorList>
    </citation>
    <scope>NUCLEOTIDE SEQUENCE [LARGE SCALE GENOMIC DNA]</scope>
    <source>
        <strain evidence="3 4">FS-7.2</strain>
    </source>
</reference>
<protein>
    <submittedName>
        <fullName evidence="3">Uncharacterized protein</fullName>
    </submittedName>
</protein>
<accession>A0A0B7JEZ8</accession>
<dbReference type="eggNOG" id="ENOG5031NXQ">
    <property type="taxonomic scope" value="Bacteria"/>
</dbReference>
<evidence type="ECO:0000256" key="1">
    <source>
        <dbReference type="SAM" id="MobiDB-lite"/>
    </source>
</evidence>
<dbReference type="AlphaFoldDB" id="A0A0B7JEZ8"/>
<dbReference type="GeneID" id="29946521"/>
<dbReference type="EMBL" id="PYNF01000024">
    <property type="protein sequence ID" value="PSU94358.1"/>
    <property type="molecule type" value="Genomic_DNA"/>
</dbReference>
<gene>
    <name evidence="3" type="ORF">C9J27_19985</name>
</gene>
<feature type="region of interest" description="Disordered" evidence="1">
    <location>
        <begin position="79"/>
        <end position="103"/>
    </location>
</feature>
<dbReference type="Proteomes" id="UP000241426">
    <property type="component" value="Unassembled WGS sequence"/>
</dbReference>
<feature type="signal peptide" evidence="2">
    <location>
        <begin position="1"/>
        <end position="21"/>
    </location>
</feature>
<evidence type="ECO:0000313" key="4">
    <source>
        <dbReference type="Proteomes" id="UP000241426"/>
    </source>
</evidence>
<feature type="chain" id="PRO_5044226516" evidence="2">
    <location>
        <begin position="22"/>
        <end position="103"/>
    </location>
</feature>
<evidence type="ECO:0000256" key="2">
    <source>
        <dbReference type="SAM" id="SignalP"/>
    </source>
</evidence>
<accession>A0A2T3KDB9</accession>
<sequence>MKRLIITLTLSVALHSLSAFASMPSSTTVSSPLSTQQMIEYIDHTHQLTTAEKVQTDVVSSINKNNYLQINSHKDAHLEQREIARRPKKKYTSAYYTKANTHP</sequence>
<name>A0A0B7JEZ8_9GAMM</name>
<dbReference type="RefSeq" id="WP_036792077.1">
    <property type="nucleotide sequence ID" value="NZ_JAUZMX010000002.1"/>
</dbReference>
<keyword evidence="2" id="KW-0732">Signal</keyword>